<keyword evidence="5 6" id="KW-0472">Membrane</keyword>
<comment type="subcellular location">
    <subcellularLocation>
        <location evidence="1">Membrane</location>
        <topology evidence="1">Multi-pass membrane protein</topology>
    </subcellularLocation>
</comment>
<dbReference type="OrthoDB" id="8904098at2759"/>
<keyword evidence="8" id="KW-1185">Reference proteome</keyword>
<evidence type="ECO:0000256" key="5">
    <source>
        <dbReference type="ARBA" id="ARBA00023136"/>
    </source>
</evidence>
<dbReference type="OMA" id="AWIAGRY"/>
<reference evidence="7 8" key="1">
    <citation type="submission" date="2020-04" db="EMBL/GenBank/DDBJ databases">
        <title>Plant Genome Project.</title>
        <authorList>
            <person name="Zhang R.-G."/>
        </authorList>
    </citation>
    <scope>NUCLEOTIDE SEQUENCE [LARGE SCALE GENOMIC DNA]</scope>
    <source>
        <strain evidence="7">YNK0</strain>
        <tissue evidence="7">Leaf</tissue>
    </source>
</reference>
<accession>A0A835DHJ9</accession>
<dbReference type="AlphaFoldDB" id="A0A835DHJ9"/>
<dbReference type="InterPro" id="IPR000109">
    <property type="entry name" value="POT_fam"/>
</dbReference>
<evidence type="ECO:0000256" key="6">
    <source>
        <dbReference type="SAM" id="Phobius"/>
    </source>
</evidence>
<dbReference type="GO" id="GO:0022857">
    <property type="term" value="F:transmembrane transporter activity"/>
    <property type="evidence" value="ECO:0007669"/>
    <property type="project" value="InterPro"/>
</dbReference>
<dbReference type="Gene3D" id="1.20.1250.20">
    <property type="entry name" value="MFS general substrate transporter like domains"/>
    <property type="match status" value="1"/>
</dbReference>
<dbReference type="SUPFAM" id="SSF103473">
    <property type="entry name" value="MFS general substrate transporter"/>
    <property type="match status" value="1"/>
</dbReference>
<evidence type="ECO:0000313" key="7">
    <source>
        <dbReference type="EMBL" id="KAF8403621.1"/>
    </source>
</evidence>
<dbReference type="PANTHER" id="PTHR11654">
    <property type="entry name" value="OLIGOPEPTIDE TRANSPORTER-RELATED"/>
    <property type="match status" value="1"/>
</dbReference>
<comment type="similarity">
    <text evidence="2">Belongs to the major facilitator superfamily. Proton-dependent oligopeptide transporter (POT/PTR) (TC 2.A.17) family.</text>
</comment>
<name>A0A835DHJ9_TETSI</name>
<feature type="transmembrane region" description="Helical" evidence="6">
    <location>
        <begin position="28"/>
        <end position="53"/>
    </location>
</feature>
<protein>
    <submittedName>
        <fullName evidence="7">Uncharacterized protein</fullName>
    </submittedName>
</protein>
<dbReference type="InterPro" id="IPR036259">
    <property type="entry name" value="MFS_trans_sf"/>
</dbReference>
<comment type="caution">
    <text evidence="7">The sequence shown here is derived from an EMBL/GenBank/DDBJ whole genome shotgun (WGS) entry which is preliminary data.</text>
</comment>
<dbReference type="Pfam" id="PF00854">
    <property type="entry name" value="PTR2"/>
    <property type="match status" value="1"/>
</dbReference>
<dbReference type="GO" id="GO:0016020">
    <property type="term" value="C:membrane"/>
    <property type="evidence" value="ECO:0007669"/>
    <property type="project" value="UniProtKB-SubCell"/>
</dbReference>
<feature type="transmembrane region" description="Helical" evidence="6">
    <location>
        <begin position="194"/>
        <end position="218"/>
    </location>
</feature>
<evidence type="ECO:0000256" key="1">
    <source>
        <dbReference type="ARBA" id="ARBA00004141"/>
    </source>
</evidence>
<evidence type="ECO:0000256" key="4">
    <source>
        <dbReference type="ARBA" id="ARBA00022989"/>
    </source>
</evidence>
<sequence length="272" mass="30422">MIDDLDSLSTTKKKWRLCSMNQVEEVKLLLRLIPIWLTSLMYGTVFSQINTFFTKQGSTMNTKITSHFHVPPASLQVSICLVVIVAVPIYDRVIIPIARKITGYPSGITMLQRIGIGIILSVFAMVAAALVEARRVTIAREHALMDQPHSTVPMTIWWLLPQYVIVGVSEVFGVIGLQELFYDQMPYEMRSMGAAAYLSVFGIGSFISTGIISVIQWISERGGDKWLGNNLNRAHLDYYYWVLAGLITLSLCGYLAVAKSFVYKKISSNAML</sequence>
<keyword evidence="3 6" id="KW-0812">Transmembrane</keyword>
<evidence type="ECO:0000256" key="3">
    <source>
        <dbReference type="ARBA" id="ARBA00022692"/>
    </source>
</evidence>
<evidence type="ECO:0000313" key="8">
    <source>
        <dbReference type="Proteomes" id="UP000655225"/>
    </source>
</evidence>
<feature type="transmembrane region" description="Helical" evidence="6">
    <location>
        <begin position="238"/>
        <end position="257"/>
    </location>
</feature>
<gene>
    <name evidence="7" type="ORF">HHK36_011725</name>
</gene>
<feature type="transmembrane region" description="Helical" evidence="6">
    <location>
        <begin position="156"/>
        <end position="182"/>
    </location>
</feature>
<keyword evidence="4 6" id="KW-1133">Transmembrane helix</keyword>
<organism evidence="7 8">
    <name type="scientific">Tetracentron sinense</name>
    <name type="common">Spur-leaf</name>
    <dbReference type="NCBI Taxonomy" id="13715"/>
    <lineage>
        <taxon>Eukaryota</taxon>
        <taxon>Viridiplantae</taxon>
        <taxon>Streptophyta</taxon>
        <taxon>Embryophyta</taxon>
        <taxon>Tracheophyta</taxon>
        <taxon>Spermatophyta</taxon>
        <taxon>Magnoliopsida</taxon>
        <taxon>Trochodendrales</taxon>
        <taxon>Trochodendraceae</taxon>
        <taxon>Tetracentron</taxon>
    </lineage>
</organism>
<feature type="transmembrane region" description="Helical" evidence="6">
    <location>
        <begin position="73"/>
        <end position="90"/>
    </location>
</feature>
<evidence type="ECO:0000256" key="2">
    <source>
        <dbReference type="ARBA" id="ARBA00005982"/>
    </source>
</evidence>
<dbReference type="Proteomes" id="UP000655225">
    <property type="component" value="Unassembled WGS sequence"/>
</dbReference>
<feature type="transmembrane region" description="Helical" evidence="6">
    <location>
        <begin position="111"/>
        <end position="131"/>
    </location>
</feature>
<proteinExistence type="inferred from homology"/>
<dbReference type="EMBL" id="JABCRI010000007">
    <property type="protein sequence ID" value="KAF8403621.1"/>
    <property type="molecule type" value="Genomic_DNA"/>
</dbReference>